<feature type="transmembrane region" description="Helical" evidence="2">
    <location>
        <begin position="38"/>
        <end position="57"/>
    </location>
</feature>
<dbReference type="InterPro" id="IPR001932">
    <property type="entry name" value="PPM-type_phosphatase-like_dom"/>
</dbReference>
<gene>
    <name evidence="5" type="ORF">SAMN04487977_101313</name>
</gene>
<dbReference type="SMART" id="SM00331">
    <property type="entry name" value="PP2C_SIG"/>
    <property type="match status" value="1"/>
</dbReference>
<feature type="transmembrane region" description="Helical" evidence="2">
    <location>
        <begin position="63"/>
        <end position="85"/>
    </location>
</feature>
<evidence type="ECO:0000313" key="6">
    <source>
        <dbReference type="Proteomes" id="UP000182360"/>
    </source>
</evidence>
<evidence type="ECO:0000259" key="3">
    <source>
        <dbReference type="SMART" id="SM00065"/>
    </source>
</evidence>
<dbReference type="InterPro" id="IPR003018">
    <property type="entry name" value="GAF"/>
</dbReference>
<sequence>MFTIDSFINVPLYIAAGICALLILFLLIIKLRNKAKISLVFLISAGIMFLGTIYSTFKGYYSYIVFTIILSEIILLPYLIIKAFINPEKIEEKKAAKKAAEINASRDNDMVNRAVIQQIEEKNQRYIEINRNLIAKLSTFFTNNNSMENFLEYCNDLMTEKVRADGCIFLIADDYDNTLAVKSFKGAFPPPYKLPEDLPHKPIRVETNLRFAQFPLQDNIFGQIFTEGQPVLITDSVKDPRVYQNGPEEFLRCGSYIFAPIKQVDSVVGLVGLARKPETEKFTKDEFDTAVMLAEAVSTAIKPLYSFLDYAEHTELNKGGSIASKYQKDMLPAKLPVIPGLSIGCYSNPAENVCGDYYDILVSRKDRISFVMADIAGKGMNSLIVMIMIRAILRLAVHTAQSASTIMSWANRGICLESSKIDHFASIALINYDATTKEAEISTCGNNPVFHYSASEGTIKQISVPTEPMGVTKDTVFTNLPIKLNSGDIIATCTDGLLESLNENGVQYSIENLKKVIVKNAGAAAKDISNRVKDDLKKYCGTAQQYDDQSLLVIKIQ</sequence>
<evidence type="ECO:0000259" key="4">
    <source>
        <dbReference type="SMART" id="SM00331"/>
    </source>
</evidence>
<dbReference type="Pfam" id="PF07228">
    <property type="entry name" value="SpoIIE"/>
    <property type="match status" value="1"/>
</dbReference>
<dbReference type="Pfam" id="PF13185">
    <property type="entry name" value="GAF_2"/>
    <property type="match status" value="1"/>
</dbReference>
<keyword evidence="1" id="KW-0378">Hydrolase</keyword>
<dbReference type="Proteomes" id="UP000182360">
    <property type="component" value="Unassembled WGS sequence"/>
</dbReference>
<keyword evidence="6" id="KW-1185">Reference proteome</keyword>
<dbReference type="PANTHER" id="PTHR43156">
    <property type="entry name" value="STAGE II SPORULATION PROTEIN E-RELATED"/>
    <property type="match status" value="1"/>
</dbReference>
<proteinExistence type="predicted"/>
<organism evidence="5 6">
    <name type="scientific">Treponema bryantii</name>
    <dbReference type="NCBI Taxonomy" id="163"/>
    <lineage>
        <taxon>Bacteria</taxon>
        <taxon>Pseudomonadati</taxon>
        <taxon>Spirochaetota</taxon>
        <taxon>Spirochaetia</taxon>
        <taxon>Spirochaetales</taxon>
        <taxon>Treponemataceae</taxon>
        <taxon>Treponema</taxon>
    </lineage>
</organism>
<dbReference type="STRING" id="163.SAMN04487775_104129"/>
<dbReference type="eggNOG" id="COG2203">
    <property type="taxonomic scope" value="Bacteria"/>
</dbReference>
<dbReference type="Gene3D" id="3.30.450.40">
    <property type="match status" value="1"/>
</dbReference>
<dbReference type="PANTHER" id="PTHR43156:SF2">
    <property type="entry name" value="STAGE II SPORULATION PROTEIN E"/>
    <property type="match status" value="1"/>
</dbReference>
<feature type="domain" description="GAF" evidence="3">
    <location>
        <begin position="146"/>
        <end position="311"/>
    </location>
</feature>
<dbReference type="AlphaFoldDB" id="A0A1H9AFG2"/>
<feature type="transmembrane region" description="Helical" evidence="2">
    <location>
        <begin position="12"/>
        <end position="31"/>
    </location>
</feature>
<name>A0A1H9AFG2_9SPIR</name>
<dbReference type="GO" id="GO:0016791">
    <property type="term" value="F:phosphatase activity"/>
    <property type="evidence" value="ECO:0007669"/>
    <property type="project" value="TreeGrafter"/>
</dbReference>
<dbReference type="InterPro" id="IPR052016">
    <property type="entry name" value="Bact_Sigma-Reg"/>
</dbReference>
<keyword evidence="2" id="KW-0812">Transmembrane</keyword>
<protein>
    <submittedName>
        <fullName evidence="5">Sigma-B regulation protein RsbU (Phosphoserine phosphatase)</fullName>
    </submittedName>
</protein>
<accession>A0A1H9AFG2</accession>
<evidence type="ECO:0000256" key="2">
    <source>
        <dbReference type="SAM" id="Phobius"/>
    </source>
</evidence>
<keyword evidence="2" id="KW-1133">Transmembrane helix</keyword>
<reference evidence="5 6" key="1">
    <citation type="submission" date="2016-10" db="EMBL/GenBank/DDBJ databases">
        <authorList>
            <person name="de Groot N.N."/>
        </authorList>
    </citation>
    <scope>NUCLEOTIDE SEQUENCE [LARGE SCALE GENOMIC DNA]</scope>
    <source>
        <strain evidence="5 6">B25</strain>
    </source>
</reference>
<dbReference type="InterPro" id="IPR029016">
    <property type="entry name" value="GAF-like_dom_sf"/>
</dbReference>
<dbReference type="EMBL" id="FOFU01000001">
    <property type="protein sequence ID" value="SEP75237.1"/>
    <property type="molecule type" value="Genomic_DNA"/>
</dbReference>
<dbReference type="eggNOG" id="COG2208">
    <property type="taxonomic scope" value="Bacteria"/>
</dbReference>
<dbReference type="InterPro" id="IPR036457">
    <property type="entry name" value="PPM-type-like_dom_sf"/>
</dbReference>
<evidence type="ECO:0000256" key="1">
    <source>
        <dbReference type="ARBA" id="ARBA00022801"/>
    </source>
</evidence>
<dbReference type="Gene3D" id="3.60.40.10">
    <property type="entry name" value="PPM-type phosphatase domain"/>
    <property type="match status" value="1"/>
</dbReference>
<dbReference type="SUPFAM" id="SSF55781">
    <property type="entry name" value="GAF domain-like"/>
    <property type="match status" value="1"/>
</dbReference>
<dbReference type="RefSeq" id="WP_074640250.1">
    <property type="nucleotide sequence ID" value="NZ_FOFU01000001.1"/>
</dbReference>
<dbReference type="SMART" id="SM00065">
    <property type="entry name" value="GAF"/>
    <property type="match status" value="1"/>
</dbReference>
<keyword evidence="2" id="KW-0472">Membrane</keyword>
<evidence type="ECO:0000313" key="5">
    <source>
        <dbReference type="EMBL" id="SEP75237.1"/>
    </source>
</evidence>
<dbReference type="SUPFAM" id="SSF81606">
    <property type="entry name" value="PP2C-like"/>
    <property type="match status" value="1"/>
</dbReference>
<feature type="domain" description="PPM-type phosphatase" evidence="4">
    <location>
        <begin position="338"/>
        <end position="556"/>
    </location>
</feature>
<dbReference type="OrthoDB" id="9773346at2"/>